<gene>
    <name evidence="3" type="primary">AlNc14C1922G13103</name>
    <name evidence="3" type="ORF">ALNC14_144140</name>
</gene>
<proteinExistence type="predicted"/>
<reference evidence="3" key="1">
    <citation type="journal article" date="2011" name="PLoS Biol.">
        <title>Gene gain and loss during evolution of obligate parasitism in the white rust pathogen of Arabidopsis thaliana.</title>
        <authorList>
            <person name="Kemen E."/>
            <person name="Gardiner A."/>
            <person name="Schultz-Larsen T."/>
            <person name="Kemen A.C."/>
            <person name="Balmuth A.L."/>
            <person name="Robert-Seilaniantz A."/>
            <person name="Bailey K."/>
            <person name="Holub E."/>
            <person name="Studholme D.J."/>
            <person name="Maclean D."/>
            <person name="Jones J.D."/>
        </authorList>
    </citation>
    <scope>NUCLEOTIDE SEQUENCE</scope>
</reference>
<sequence length="313" mass="34059">MDETSFESRSNTRKVVAICGSPNVHTSIPETSFHLSFVVAVAACGFAVPPLFIVPGMRLPRKILNECTVEGAAITTAAKDFINGDKFLKWIDHFASSVPASVPDPFCSSVMGARLTSASTPSSALSGVKFCWFAFHPTQSTLSSRLTSPCSARSSVASQARSQKKKKLHRGARRPVSKESAVRIANEAFVEHVTGKQKNIKNGFPATGLFPPSVDMMVRRLGKFTGSAKRGDRLGLETWFQIREEVRTEVLLLPPKRQKTQRNRKTVDVGGRLLTKKLLMHRGQRAGAEQDGESAGVEDAAVSVAAVYFFSFS</sequence>
<keyword evidence="2" id="KW-0472">Membrane</keyword>
<feature type="region of interest" description="Disordered" evidence="1">
    <location>
        <begin position="154"/>
        <end position="177"/>
    </location>
</feature>
<dbReference type="EMBL" id="FR825236">
    <property type="protein sequence ID" value="CCA28270.1"/>
    <property type="molecule type" value="Genomic_DNA"/>
</dbReference>
<organism evidence="3">
    <name type="scientific">Albugo laibachii Nc14</name>
    <dbReference type="NCBI Taxonomy" id="890382"/>
    <lineage>
        <taxon>Eukaryota</taxon>
        <taxon>Sar</taxon>
        <taxon>Stramenopiles</taxon>
        <taxon>Oomycota</taxon>
        <taxon>Peronosporomycetes</taxon>
        <taxon>Albuginales</taxon>
        <taxon>Albuginaceae</taxon>
        <taxon>Albugo</taxon>
    </lineage>
</organism>
<keyword evidence="2" id="KW-0812">Transmembrane</keyword>
<evidence type="ECO:0000256" key="2">
    <source>
        <dbReference type="SAM" id="Phobius"/>
    </source>
</evidence>
<accession>F0X2V2</accession>
<evidence type="ECO:0000313" key="3">
    <source>
        <dbReference type="EMBL" id="CCA28270.1"/>
    </source>
</evidence>
<dbReference type="AlphaFoldDB" id="F0X2V2"/>
<dbReference type="HOGENOM" id="CLU_077827_0_0_1"/>
<feature type="transmembrane region" description="Helical" evidence="2">
    <location>
        <begin position="33"/>
        <end position="54"/>
    </location>
</feature>
<reference evidence="3" key="2">
    <citation type="submission" date="2011-02" db="EMBL/GenBank/DDBJ databases">
        <authorList>
            <person name="MacLean D."/>
        </authorList>
    </citation>
    <scope>NUCLEOTIDE SEQUENCE</scope>
</reference>
<name>F0X2V2_9STRA</name>
<evidence type="ECO:0000256" key="1">
    <source>
        <dbReference type="SAM" id="MobiDB-lite"/>
    </source>
</evidence>
<protein>
    <submittedName>
        <fullName evidence="3">AlNc14C1922G13103 protein</fullName>
    </submittedName>
</protein>
<feature type="compositionally biased region" description="Basic residues" evidence="1">
    <location>
        <begin position="162"/>
        <end position="175"/>
    </location>
</feature>
<keyword evidence="2" id="KW-1133">Transmembrane helix</keyword>